<name>A0ABP9ALQ7_9ACTN</name>
<reference evidence="3" key="1">
    <citation type="journal article" date="2019" name="Int. J. Syst. Evol. Microbiol.">
        <title>The Global Catalogue of Microorganisms (GCM) 10K type strain sequencing project: providing services to taxonomists for standard genome sequencing and annotation.</title>
        <authorList>
            <consortium name="The Broad Institute Genomics Platform"/>
            <consortium name="The Broad Institute Genome Sequencing Center for Infectious Disease"/>
            <person name="Wu L."/>
            <person name="Ma J."/>
        </authorList>
    </citation>
    <scope>NUCLEOTIDE SEQUENCE [LARGE SCALE GENOMIC DNA]</scope>
    <source>
        <strain evidence="3">JCM 18324</strain>
    </source>
</reference>
<dbReference type="EMBL" id="BAABJV010000009">
    <property type="protein sequence ID" value="GAA4783249.1"/>
    <property type="molecule type" value="Genomic_DNA"/>
</dbReference>
<sequence>MRSRESVHGFRPGRLIAGLCALAVAALYAGDVAGEWTVPWFTALPLTAAGLALAGVAGSVHYTVRRRRARSRASSDQ</sequence>
<accession>A0ABP9ALQ7</accession>
<keyword evidence="1" id="KW-1133">Transmembrane helix</keyword>
<evidence type="ECO:0000256" key="1">
    <source>
        <dbReference type="SAM" id="Phobius"/>
    </source>
</evidence>
<dbReference type="RefSeq" id="WP_345614515.1">
    <property type="nucleotide sequence ID" value="NZ_BAABJV010000009.1"/>
</dbReference>
<evidence type="ECO:0000313" key="2">
    <source>
        <dbReference type="EMBL" id="GAA4783249.1"/>
    </source>
</evidence>
<feature type="transmembrane region" description="Helical" evidence="1">
    <location>
        <begin position="39"/>
        <end position="64"/>
    </location>
</feature>
<organism evidence="2 3">
    <name type="scientific">Streptomyces sanyensis</name>
    <dbReference type="NCBI Taxonomy" id="568869"/>
    <lineage>
        <taxon>Bacteria</taxon>
        <taxon>Bacillati</taxon>
        <taxon>Actinomycetota</taxon>
        <taxon>Actinomycetes</taxon>
        <taxon>Kitasatosporales</taxon>
        <taxon>Streptomycetaceae</taxon>
        <taxon>Streptomyces</taxon>
    </lineage>
</organism>
<protein>
    <recommendedName>
        <fullName evidence="4">Integral membrane protein</fullName>
    </recommendedName>
</protein>
<keyword evidence="3" id="KW-1185">Reference proteome</keyword>
<evidence type="ECO:0008006" key="4">
    <source>
        <dbReference type="Google" id="ProtNLM"/>
    </source>
</evidence>
<comment type="caution">
    <text evidence="2">The sequence shown here is derived from an EMBL/GenBank/DDBJ whole genome shotgun (WGS) entry which is preliminary data.</text>
</comment>
<evidence type="ECO:0000313" key="3">
    <source>
        <dbReference type="Proteomes" id="UP001501147"/>
    </source>
</evidence>
<keyword evidence="1" id="KW-0812">Transmembrane</keyword>
<dbReference type="Proteomes" id="UP001501147">
    <property type="component" value="Unassembled WGS sequence"/>
</dbReference>
<gene>
    <name evidence="2" type="ORF">GCM10023329_37030</name>
</gene>
<proteinExistence type="predicted"/>
<keyword evidence="1" id="KW-0472">Membrane</keyword>